<dbReference type="PANTHER" id="PTHR47396:SF1">
    <property type="entry name" value="ATP-DEPENDENT HELICASE IRC3-RELATED"/>
    <property type="match status" value="1"/>
</dbReference>
<dbReference type="SMART" id="SM00487">
    <property type="entry name" value="DEXDc"/>
    <property type="match status" value="1"/>
</dbReference>
<dbReference type="Pfam" id="PF04851">
    <property type="entry name" value="ResIII"/>
    <property type="match status" value="1"/>
</dbReference>
<keyword evidence="3" id="KW-0067">ATP-binding</keyword>
<dbReference type="InterPro" id="IPR027417">
    <property type="entry name" value="P-loop_NTPase"/>
</dbReference>
<dbReference type="Gene3D" id="3.40.50.300">
    <property type="entry name" value="P-loop containing nucleotide triphosphate hydrolases"/>
    <property type="match status" value="2"/>
</dbReference>
<dbReference type="RefSeq" id="WP_135550889.1">
    <property type="nucleotide sequence ID" value="NZ_SPQQ01000010.1"/>
</dbReference>
<dbReference type="InterPro" id="IPR001650">
    <property type="entry name" value="Helicase_C-like"/>
</dbReference>
<reference evidence="3 4" key="1">
    <citation type="submission" date="2019-03" db="EMBL/GenBank/DDBJ databases">
        <title>Draft Genome Sequence of Desulfosporosinus fructosivorans Strain 63.6F, Isolated from Marine Sediment in the Baltic Sea.</title>
        <authorList>
            <person name="Hausmann B."/>
            <person name="Vandieken V."/>
            <person name="Pjevac P."/>
            <person name="Schreck K."/>
            <person name="Herbold C.W."/>
            <person name="Loy A."/>
        </authorList>
    </citation>
    <scope>NUCLEOTIDE SEQUENCE [LARGE SCALE GENOMIC DNA]</scope>
    <source>
        <strain evidence="3 4">63.6F</strain>
    </source>
</reference>
<dbReference type="PROSITE" id="PS51192">
    <property type="entry name" value="HELICASE_ATP_BIND_1"/>
    <property type="match status" value="1"/>
</dbReference>
<dbReference type="InterPro" id="IPR050742">
    <property type="entry name" value="Helicase_Restrict-Modif_Enz"/>
</dbReference>
<keyword evidence="4" id="KW-1185">Reference proteome</keyword>
<dbReference type="GO" id="GO:0005524">
    <property type="term" value="F:ATP binding"/>
    <property type="evidence" value="ECO:0007669"/>
    <property type="project" value="InterPro"/>
</dbReference>
<gene>
    <name evidence="3" type="ORF">E4K67_22590</name>
</gene>
<evidence type="ECO:0000313" key="3">
    <source>
        <dbReference type="EMBL" id="TGE35907.1"/>
    </source>
</evidence>
<dbReference type="GO" id="GO:0003677">
    <property type="term" value="F:DNA binding"/>
    <property type="evidence" value="ECO:0007669"/>
    <property type="project" value="InterPro"/>
</dbReference>
<organism evidence="3 4">
    <name type="scientific">Desulfosporosinus fructosivorans</name>
    <dbReference type="NCBI Taxonomy" id="2018669"/>
    <lineage>
        <taxon>Bacteria</taxon>
        <taxon>Bacillati</taxon>
        <taxon>Bacillota</taxon>
        <taxon>Clostridia</taxon>
        <taxon>Eubacteriales</taxon>
        <taxon>Desulfitobacteriaceae</taxon>
        <taxon>Desulfosporosinus</taxon>
    </lineage>
</organism>
<feature type="domain" description="Helicase C-terminal" evidence="2">
    <location>
        <begin position="215"/>
        <end position="364"/>
    </location>
</feature>
<sequence length="455" mass="51616">MELRPYQDDLIEEIRYSIRAGLHRICAVAPCGAGKTVLFSWMTAQTRAKKQKVLTILHRQELIDQTSKTFDKFYIPHEVLNSKNINSCDCLVASVQTLARRLDQFTKPPDLIIIDECAHAVANTWRKIIDHFPNALIIGFTATPARLSGDGLGVIFQALALGPSVKELIEMGNLSPFDYYSPPVVADFADLKVKYGDYQSSDVALKMDKSEIIGDVIATYRRLADGKRAICYCASCEHAEHVAKEFNLAGIPAAYIDGKTPNAIRKTAIEQFRTGVVKILTNVDLVSEGFDVPAMEAVILLRPTQSVALFIQQSMRAMRKDDDNPDKRAIIIDHVGNVYRHGLPDEDREWSLEGKMKKREPNEISVRQCPKCYFAHMPRPECPNCGYKYPVQVQAPIEQTKGELLQIKDLERKDQKREIGRARTREDLEQIAIKRGYSLRWVDRILEVRSKQAWR</sequence>
<dbReference type="GO" id="GO:0004386">
    <property type="term" value="F:helicase activity"/>
    <property type="evidence" value="ECO:0007669"/>
    <property type="project" value="UniProtKB-KW"/>
</dbReference>
<dbReference type="SUPFAM" id="SSF52540">
    <property type="entry name" value="P-loop containing nucleoside triphosphate hydrolases"/>
    <property type="match status" value="1"/>
</dbReference>
<dbReference type="GO" id="GO:0016787">
    <property type="term" value="F:hydrolase activity"/>
    <property type="evidence" value="ECO:0007669"/>
    <property type="project" value="InterPro"/>
</dbReference>
<protein>
    <submittedName>
        <fullName evidence="3">DEAD/DEAH box helicase</fullName>
    </submittedName>
</protein>
<keyword evidence="3" id="KW-0378">Hydrolase</keyword>
<name>A0A4Z0R1N5_9FIRM</name>
<evidence type="ECO:0000259" key="2">
    <source>
        <dbReference type="PROSITE" id="PS51194"/>
    </source>
</evidence>
<comment type="caution">
    <text evidence="3">The sequence shown here is derived from an EMBL/GenBank/DDBJ whole genome shotgun (WGS) entry which is preliminary data.</text>
</comment>
<dbReference type="AlphaFoldDB" id="A0A4Z0R1N5"/>
<dbReference type="OrthoDB" id="9802848at2"/>
<dbReference type="Proteomes" id="UP000298460">
    <property type="component" value="Unassembled WGS sequence"/>
</dbReference>
<dbReference type="InterPro" id="IPR006935">
    <property type="entry name" value="Helicase/UvrB_N"/>
</dbReference>
<evidence type="ECO:0000313" key="4">
    <source>
        <dbReference type="Proteomes" id="UP000298460"/>
    </source>
</evidence>
<evidence type="ECO:0000259" key="1">
    <source>
        <dbReference type="PROSITE" id="PS51192"/>
    </source>
</evidence>
<keyword evidence="3" id="KW-0347">Helicase</keyword>
<dbReference type="SMART" id="SM00490">
    <property type="entry name" value="HELICc"/>
    <property type="match status" value="1"/>
</dbReference>
<proteinExistence type="predicted"/>
<accession>A0A4Z0R1N5</accession>
<dbReference type="EMBL" id="SPQQ01000010">
    <property type="protein sequence ID" value="TGE35907.1"/>
    <property type="molecule type" value="Genomic_DNA"/>
</dbReference>
<dbReference type="InterPro" id="IPR014001">
    <property type="entry name" value="Helicase_ATP-bd"/>
</dbReference>
<feature type="domain" description="Helicase ATP-binding" evidence="1">
    <location>
        <begin position="16"/>
        <end position="144"/>
    </location>
</feature>
<dbReference type="PROSITE" id="PS51194">
    <property type="entry name" value="HELICASE_CTER"/>
    <property type="match status" value="1"/>
</dbReference>
<dbReference type="PANTHER" id="PTHR47396">
    <property type="entry name" value="TYPE I RESTRICTION ENZYME ECOKI R PROTEIN"/>
    <property type="match status" value="1"/>
</dbReference>
<dbReference type="Pfam" id="PF00271">
    <property type="entry name" value="Helicase_C"/>
    <property type="match status" value="1"/>
</dbReference>
<keyword evidence="3" id="KW-0547">Nucleotide-binding</keyword>
<dbReference type="GO" id="GO:0005829">
    <property type="term" value="C:cytosol"/>
    <property type="evidence" value="ECO:0007669"/>
    <property type="project" value="TreeGrafter"/>
</dbReference>